<protein>
    <recommendedName>
        <fullName evidence="4">Peptidase MA-like domain-containing protein</fullName>
    </recommendedName>
</protein>
<name>A0A2M7TBK5_9ACTN</name>
<dbReference type="Proteomes" id="UP000230956">
    <property type="component" value="Unassembled WGS sequence"/>
</dbReference>
<reference evidence="3" key="1">
    <citation type="submission" date="2017-09" db="EMBL/GenBank/DDBJ databases">
        <title>Depth-based differentiation of microbial function through sediment-hosted aquifers and enrichment of novel symbionts in the deep terrestrial subsurface.</title>
        <authorList>
            <person name="Probst A.J."/>
            <person name="Ladd B."/>
            <person name="Jarett J.K."/>
            <person name="Geller-Mcgrath D.E."/>
            <person name="Sieber C.M.K."/>
            <person name="Emerson J.B."/>
            <person name="Anantharaman K."/>
            <person name="Thomas B.C."/>
            <person name="Malmstrom R."/>
            <person name="Stieglmeier M."/>
            <person name="Klingl A."/>
            <person name="Woyke T."/>
            <person name="Ryan C.M."/>
            <person name="Banfield J.F."/>
        </authorList>
    </citation>
    <scope>NUCLEOTIDE SEQUENCE [LARGE SCALE GENOMIC DNA]</scope>
</reference>
<accession>A0A2M7TBK5</accession>
<keyword evidence="1" id="KW-0812">Transmembrane</keyword>
<evidence type="ECO:0008006" key="4">
    <source>
        <dbReference type="Google" id="ProtNLM"/>
    </source>
</evidence>
<evidence type="ECO:0000313" key="3">
    <source>
        <dbReference type="Proteomes" id="UP000230956"/>
    </source>
</evidence>
<evidence type="ECO:0000256" key="1">
    <source>
        <dbReference type="SAM" id="Phobius"/>
    </source>
</evidence>
<keyword evidence="1" id="KW-0472">Membrane</keyword>
<dbReference type="EMBL" id="PFNG01000008">
    <property type="protein sequence ID" value="PIZ42544.1"/>
    <property type="molecule type" value="Genomic_DNA"/>
</dbReference>
<keyword evidence="1" id="KW-1133">Transmembrane helix</keyword>
<feature type="transmembrane region" description="Helical" evidence="1">
    <location>
        <begin position="12"/>
        <end position="32"/>
    </location>
</feature>
<comment type="caution">
    <text evidence="2">The sequence shown here is derived from an EMBL/GenBank/DDBJ whole genome shotgun (WGS) entry which is preliminary data.</text>
</comment>
<dbReference type="AlphaFoldDB" id="A0A2M7TBK5"/>
<sequence length="379" mass="42236">MFIARSADPKNHVKALYVGIFITVVASLYLFGAKVIAQSPTHQSMAARSMQHTLHRYSAIREKPTSTTSDTVNDTVNTATALAMNVNHNTEVARGSSRKAAALSNTTKVQPPKPSYHVGQTRGFSVYGNTGGKERTFKAKLLANGNHTYIWVDTAQYIPKATLSNLLMRFDKRIYSRDIDYFSNASGRDRAKYVNILITDLNGLDGYFDANDLSGQNQMKLIYLDGGLIKNSPNEAYNTLAHEFEHLLFYLSDGADVEWLDEGMAVYAEYINGSFPATYVDDYLRDPNINPATGFTTDSNNSYGAAFLFVAYAANQVTQSHNPIPKFTRSLIENSPKGLNGVNIVLHRYIKNRYKDSYGEIYKPQQLVKYGTKLQNNAP</sequence>
<proteinExistence type="predicted"/>
<organism evidence="2 3">
    <name type="scientific">Candidatus Aquicultor secundus</name>
    <dbReference type="NCBI Taxonomy" id="1973895"/>
    <lineage>
        <taxon>Bacteria</taxon>
        <taxon>Bacillati</taxon>
        <taxon>Actinomycetota</taxon>
        <taxon>Candidatus Aquicultoria</taxon>
        <taxon>Candidatus Aquicultorales</taxon>
        <taxon>Candidatus Aquicultoraceae</taxon>
        <taxon>Candidatus Aquicultor</taxon>
    </lineage>
</organism>
<dbReference type="RefSeq" id="WP_286678746.1">
    <property type="nucleotide sequence ID" value="NZ_MNXI01000102.1"/>
</dbReference>
<evidence type="ECO:0000313" key="2">
    <source>
        <dbReference type="EMBL" id="PIZ42544.1"/>
    </source>
</evidence>
<gene>
    <name evidence="2" type="ORF">COY37_00240</name>
</gene>